<evidence type="ECO:0000313" key="3">
    <source>
        <dbReference type="Proteomes" id="UP001162131"/>
    </source>
</evidence>
<dbReference type="EMBL" id="CAJZBQ010000053">
    <property type="protein sequence ID" value="CAG9331622.1"/>
    <property type="molecule type" value="Genomic_DNA"/>
</dbReference>
<feature type="compositionally biased region" description="Polar residues" evidence="1">
    <location>
        <begin position="543"/>
        <end position="561"/>
    </location>
</feature>
<evidence type="ECO:0000313" key="2">
    <source>
        <dbReference type="EMBL" id="CAG9331622.1"/>
    </source>
</evidence>
<proteinExistence type="predicted"/>
<feature type="compositionally biased region" description="Basic and acidic residues" evidence="1">
    <location>
        <begin position="436"/>
        <end position="445"/>
    </location>
</feature>
<dbReference type="PANTHER" id="PTHR38130">
    <property type="entry name" value="EF-HAND DOMAIN-CONTAINING PROTEIN"/>
    <property type="match status" value="1"/>
</dbReference>
<name>A0AAU9JZ44_9CILI</name>
<protein>
    <submittedName>
        <fullName evidence="2">Uncharacterized protein</fullName>
    </submittedName>
</protein>
<dbReference type="PANTHER" id="PTHR38130:SF1">
    <property type="entry name" value="EF-HAND DOMAIN-CONTAINING PROTEIN"/>
    <property type="match status" value="1"/>
</dbReference>
<comment type="caution">
    <text evidence="2">The sequence shown here is derived from an EMBL/GenBank/DDBJ whole genome shotgun (WGS) entry which is preliminary data.</text>
</comment>
<feature type="region of interest" description="Disordered" evidence="1">
    <location>
        <begin position="166"/>
        <end position="187"/>
    </location>
</feature>
<feature type="region of interest" description="Disordered" evidence="1">
    <location>
        <begin position="423"/>
        <end position="445"/>
    </location>
</feature>
<accession>A0AAU9JZ44</accession>
<evidence type="ECO:0000256" key="1">
    <source>
        <dbReference type="SAM" id="MobiDB-lite"/>
    </source>
</evidence>
<feature type="region of interest" description="Disordered" evidence="1">
    <location>
        <begin position="514"/>
        <end position="561"/>
    </location>
</feature>
<reference evidence="2" key="1">
    <citation type="submission" date="2021-09" db="EMBL/GenBank/DDBJ databases">
        <authorList>
            <consortium name="AG Swart"/>
            <person name="Singh M."/>
            <person name="Singh A."/>
            <person name="Seah K."/>
            <person name="Emmerich C."/>
        </authorList>
    </citation>
    <scope>NUCLEOTIDE SEQUENCE</scope>
    <source>
        <strain evidence="2">ATCC30299</strain>
    </source>
</reference>
<feature type="compositionally biased region" description="Basic and acidic residues" evidence="1">
    <location>
        <begin position="168"/>
        <end position="178"/>
    </location>
</feature>
<keyword evidence="3" id="KW-1185">Reference proteome</keyword>
<feature type="compositionally biased region" description="Polar residues" evidence="1">
    <location>
        <begin position="340"/>
        <end position="354"/>
    </location>
</feature>
<feature type="region of interest" description="Disordered" evidence="1">
    <location>
        <begin position="325"/>
        <end position="355"/>
    </location>
</feature>
<organism evidence="2 3">
    <name type="scientific">Blepharisma stoltei</name>
    <dbReference type="NCBI Taxonomy" id="1481888"/>
    <lineage>
        <taxon>Eukaryota</taxon>
        <taxon>Sar</taxon>
        <taxon>Alveolata</taxon>
        <taxon>Ciliophora</taxon>
        <taxon>Postciliodesmatophora</taxon>
        <taxon>Heterotrichea</taxon>
        <taxon>Heterotrichida</taxon>
        <taxon>Blepharismidae</taxon>
        <taxon>Blepharisma</taxon>
    </lineage>
</organism>
<dbReference type="AlphaFoldDB" id="A0AAU9JZ44"/>
<sequence length="561" mass="62838">MFSTGSYQPFPARKDLMYLSTITPDDAPSKKKHWGNNSMTSLITDDIEGARPNLKGYQYINKPDHSYNVNDIEKAQPSKLHQALDKPNFNLNTRDIYKAYPNKAEFVTNRIGSNPLMPVYNLPSYETKPITPPRFIRDSIGATDIDGTKQETRFKWKIRNTMNVTDIDGARPKPEKNIRKPNFMDPKDINKGEVIEYGRNTNPLMPQYSVRDYEGKLVTIGEVEGSKPRVLINKSASPHQRHLNTQDIAGATPGTVGVGMIGKKDRNEYRNTTNTNDIEGAQAGSLKKGITTMRNTHPLNPTYKWATEDGQVQNNQPIKHNLDHSKFWGYSETPGRDGQVSRQSSLPPTRLSQDSDFKANAQKFYAEDDLNLGFSKNAEKFFTNPPNIKGGTIFMNAANPGTINRGKTKFTEIDAEAQNFQKNNEKFYGVSQPSQRSEDGENDKKTIDPEFEYAAAKANNTKTSPKLDISKLNESAATYQFNLSRKDIGKPGKSTKSPLDSMYKKNIAKFYGMSPAGSIDSKNQNNSPRGIESRNSHAESRSSVRSKSLNNPAQNNDSKIL</sequence>
<feature type="compositionally biased region" description="Basic and acidic residues" evidence="1">
    <location>
        <begin position="531"/>
        <end position="542"/>
    </location>
</feature>
<gene>
    <name evidence="2" type="ORF">BSTOLATCC_MIC53687</name>
</gene>
<dbReference type="Proteomes" id="UP001162131">
    <property type="component" value="Unassembled WGS sequence"/>
</dbReference>